<proteinExistence type="predicted"/>
<keyword evidence="5" id="KW-1185">Reference proteome</keyword>
<evidence type="ECO:0000256" key="2">
    <source>
        <dbReference type="SAM" id="SignalP"/>
    </source>
</evidence>
<evidence type="ECO:0000313" key="5">
    <source>
        <dbReference type="Proteomes" id="UP001431963"/>
    </source>
</evidence>
<feature type="domain" description="Cell wall hydrolase SleB" evidence="3">
    <location>
        <begin position="133"/>
        <end position="240"/>
    </location>
</feature>
<dbReference type="EMBL" id="JBALHR010000001">
    <property type="protein sequence ID" value="MEH7826551.1"/>
    <property type="molecule type" value="Genomic_DNA"/>
</dbReference>
<dbReference type="Pfam" id="PF07486">
    <property type="entry name" value="Hydrolase_2"/>
    <property type="match status" value="1"/>
</dbReference>
<keyword evidence="2" id="KW-0732">Signal</keyword>
<reference evidence="4" key="1">
    <citation type="submission" date="2024-02" db="EMBL/GenBank/DDBJ databases">
        <title>Genome sequences of strain Gemmobacter sp. JM10B15.</title>
        <authorList>
            <person name="Zhang M."/>
        </authorList>
    </citation>
    <scope>NUCLEOTIDE SEQUENCE</scope>
    <source>
        <strain evidence="4">JM10B15</strain>
    </source>
</reference>
<dbReference type="Gene3D" id="1.10.10.2520">
    <property type="entry name" value="Cell wall hydrolase SleB, domain 1"/>
    <property type="match status" value="1"/>
</dbReference>
<protein>
    <submittedName>
        <fullName evidence="4">Cell wall hydrolase</fullName>
    </submittedName>
</protein>
<dbReference type="Proteomes" id="UP001431963">
    <property type="component" value="Unassembled WGS sequence"/>
</dbReference>
<dbReference type="RefSeq" id="WP_335417718.1">
    <property type="nucleotide sequence ID" value="NZ_JBALHR010000001.1"/>
</dbReference>
<evidence type="ECO:0000256" key="1">
    <source>
        <dbReference type="SAM" id="MobiDB-lite"/>
    </source>
</evidence>
<gene>
    <name evidence="4" type="ORF">V6590_00160</name>
</gene>
<evidence type="ECO:0000259" key="3">
    <source>
        <dbReference type="Pfam" id="PF07486"/>
    </source>
</evidence>
<name>A0ABU8BPH3_9RHOB</name>
<feature type="signal peptide" evidence="2">
    <location>
        <begin position="1"/>
        <end position="23"/>
    </location>
</feature>
<organism evidence="4 5">
    <name type="scientific">Gemmobacter denitrificans</name>
    <dbReference type="NCBI Taxonomy" id="3123040"/>
    <lineage>
        <taxon>Bacteria</taxon>
        <taxon>Pseudomonadati</taxon>
        <taxon>Pseudomonadota</taxon>
        <taxon>Alphaproteobacteria</taxon>
        <taxon>Rhodobacterales</taxon>
        <taxon>Paracoccaceae</taxon>
        <taxon>Gemmobacter</taxon>
    </lineage>
</organism>
<dbReference type="GO" id="GO:0016787">
    <property type="term" value="F:hydrolase activity"/>
    <property type="evidence" value="ECO:0007669"/>
    <property type="project" value="UniProtKB-KW"/>
</dbReference>
<keyword evidence="4" id="KW-0378">Hydrolase</keyword>
<accession>A0ABU8BPH3</accession>
<sequence>MRLRQCWTMAALASIVLGGAAFADVTVSQSNDPMAGLGGQMATLLGMEKSALGRVPAPRLAALAQGEQPSRKVPAQKAAAKQASARSKSPALPEISAPKLIQYDAAFLNRLPPARGDAQWQCLATALYHEARGETVRGQFAVAEVILNRVDSSRYPGSVCSVVQQGGGGSCQFSYTCDGKSDATSEREAWLRAGKIARLMLDGAPRALTSGATHFHTVNVRPDWSRKFMRTAAIGAHLFYRP</sequence>
<comment type="caution">
    <text evidence="4">The sequence shown here is derived from an EMBL/GenBank/DDBJ whole genome shotgun (WGS) entry which is preliminary data.</text>
</comment>
<evidence type="ECO:0000313" key="4">
    <source>
        <dbReference type="EMBL" id="MEH7826551.1"/>
    </source>
</evidence>
<dbReference type="InterPro" id="IPR042047">
    <property type="entry name" value="SleB_dom1"/>
</dbReference>
<feature type="compositionally biased region" description="Low complexity" evidence="1">
    <location>
        <begin position="75"/>
        <end position="89"/>
    </location>
</feature>
<dbReference type="InterPro" id="IPR011105">
    <property type="entry name" value="Cell_wall_hydrolase_SleB"/>
</dbReference>
<feature type="region of interest" description="Disordered" evidence="1">
    <location>
        <begin position="64"/>
        <end position="89"/>
    </location>
</feature>
<feature type="chain" id="PRO_5045255101" evidence="2">
    <location>
        <begin position="24"/>
        <end position="242"/>
    </location>
</feature>